<dbReference type="SUPFAM" id="SSF56784">
    <property type="entry name" value="HAD-like"/>
    <property type="match status" value="1"/>
</dbReference>
<reference evidence="1" key="3">
    <citation type="submission" date="2019-12" db="EMBL/GenBank/DDBJ databases">
        <authorList>
            <consortium name="NCBI Pathogen Detection Project"/>
        </authorList>
    </citation>
    <scope>NUCLEOTIDE SEQUENCE</scope>
    <source>
        <strain evidence="1">1930</strain>
    </source>
</reference>
<dbReference type="Proteomes" id="UP000856022">
    <property type="component" value="Unassembled WGS sequence"/>
</dbReference>
<sequence length="164" mass="18113">MPGCKGDSNMIYLFDWGNTLMVDFPHAQGKMCDWEHVETVPQATETLAVLSQNHPIYIATSASDSNMEEVQCAFVRVDLDQFLNGYFCFANLGIAKNQPEFYLAVAKQLGVNVSEITMVGDLPHKDIYPAMQAGVNTIWFNPTGADAPADPIPNQIRCLSELIP</sequence>
<proteinExistence type="predicted"/>
<dbReference type="InterPro" id="IPR052550">
    <property type="entry name" value="Pyrimidine_5'-ntase_YjjG"/>
</dbReference>
<organism evidence="1">
    <name type="scientific">Vibrio parahaemolyticus</name>
    <dbReference type="NCBI Taxonomy" id="670"/>
    <lineage>
        <taxon>Bacteria</taxon>
        <taxon>Pseudomonadati</taxon>
        <taxon>Pseudomonadota</taxon>
        <taxon>Gammaproteobacteria</taxon>
        <taxon>Vibrionales</taxon>
        <taxon>Vibrionaceae</taxon>
        <taxon>Vibrio</taxon>
    </lineage>
</organism>
<dbReference type="AlphaFoldDB" id="A0A7Z2RR92"/>
<dbReference type="Proteomes" id="UP000464718">
    <property type="component" value="Chromosome ii"/>
</dbReference>
<evidence type="ECO:0000313" key="3">
    <source>
        <dbReference type="Proteomes" id="UP000464718"/>
    </source>
</evidence>
<dbReference type="EMBL" id="DACQKT010000004">
    <property type="protein sequence ID" value="HAS6677239.1"/>
    <property type="molecule type" value="Genomic_DNA"/>
</dbReference>
<keyword evidence="1" id="KW-0378">Hydrolase</keyword>
<reference evidence="1" key="1">
    <citation type="journal article" date="2018" name="Genome Biol.">
        <title>SKESA: strategic k-mer extension for scrupulous assemblies.</title>
        <authorList>
            <person name="Souvorov A."/>
            <person name="Agarwala R."/>
            <person name="Lipman D.J."/>
        </authorList>
    </citation>
    <scope>NUCLEOTIDE SEQUENCE</scope>
    <source>
        <strain evidence="1">1930</strain>
    </source>
</reference>
<gene>
    <name evidence="2" type="ORF">EHC69_20205</name>
    <name evidence="1" type="ORF">I7278_10520</name>
</gene>
<dbReference type="Gene3D" id="3.40.50.1000">
    <property type="entry name" value="HAD superfamily/HAD-like"/>
    <property type="match status" value="1"/>
</dbReference>
<dbReference type="InterPro" id="IPR036412">
    <property type="entry name" value="HAD-like_sf"/>
</dbReference>
<dbReference type="PANTHER" id="PTHR47478">
    <property type="match status" value="1"/>
</dbReference>
<dbReference type="InterPro" id="IPR023214">
    <property type="entry name" value="HAD_sf"/>
</dbReference>
<reference evidence="2 3" key="2">
    <citation type="submission" date="2018-12" db="EMBL/GenBank/DDBJ databases">
        <title>Genomic insights into the evolutionary origins and pathogenicity of five Vibrio parahaemolyticus strains isolated from the shrimp with acute hepatopancreatic necrosis disease (AHPND).</title>
        <authorList>
            <person name="Yang Q."/>
            <person name="Dong X."/>
            <person name="Xie G."/>
            <person name="Fu S."/>
            <person name="Zou P."/>
            <person name="Sun J."/>
            <person name="Wang Y."/>
            <person name="Huang J."/>
        </authorList>
    </citation>
    <scope>NUCLEOTIDE SEQUENCE [LARGE SCALE GENOMIC DNA]</scope>
    <source>
        <strain evidence="2 3">20160303005-1</strain>
    </source>
</reference>
<dbReference type="Pfam" id="PF00702">
    <property type="entry name" value="Hydrolase"/>
    <property type="match status" value="1"/>
</dbReference>
<dbReference type="EMBL" id="CP034299">
    <property type="protein sequence ID" value="QHH11619.1"/>
    <property type="molecule type" value="Genomic_DNA"/>
</dbReference>
<dbReference type="PANTHER" id="PTHR47478:SF1">
    <property type="entry name" value="PYRIMIDINE 5'-NUCLEOTIDASE YJJG"/>
    <property type="match status" value="1"/>
</dbReference>
<accession>A0A7Z2RR92</accession>
<evidence type="ECO:0000313" key="2">
    <source>
        <dbReference type="EMBL" id="QHH11619.1"/>
    </source>
</evidence>
<protein>
    <submittedName>
        <fullName evidence="2">HAD family hydrolase</fullName>
    </submittedName>
    <submittedName>
        <fullName evidence="1">HAD hydrolase-like protein</fullName>
    </submittedName>
</protein>
<evidence type="ECO:0000313" key="1">
    <source>
        <dbReference type="EMBL" id="HAS6677239.1"/>
    </source>
</evidence>
<name>A0A7Z2RR92_VIBPH</name>
<dbReference type="GO" id="GO:0016787">
    <property type="term" value="F:hydrolase activity"/>
    <property type="evidence" value="ECO:0007669"/>
    <property type="project" value="UniProtKB-KW"/>
</dbReference>